<dbReference type="InterPro" id="IPR013840">
    <property type="entry name" value="DNAligase_N"/>
</dbReference>
<keyword evidence="7" id="KW-0227">DNA damage</keyword>
<dbReference type="SMART" id="SM00532">
    <property type="entry name" value="LIGANc"/>
    <property type="match status" value="1"/>
</dbReference>
<feature type="non-terminal residue" evidence="15">
    <location>
        <position position="384"/>
    </location>
</feature>
<keyword evidence="10" id="KW-0520">NAD</keyword>
<evidence type="ECO:0000256" key="2">
    <source>
        <dbReference type="ARBA" id="ARBA00012722"/>
    </source>
</evidence>
<dbReference type="Pfam" id="PF01653">
    <property type="entry name" value="DNA_ligase_aden"/>
    <property type="match status" value="1"/>
</dbReference>
<comment type="cofactor">
    <cofactor evidence="1">
        <name>Mg(2+)</name>
        <dbReference type="ChEBI" id="CHEBI:18420"/>
    </cofactor>
</comment>
<keyword evidence="5" id="KW-0235">DNA replication</keyword>
<evidence type="ECO:0000256" key="6">
    <source>
        <dbReference type="ARBA" id="ARBA00022723"/>
    </source>
</evidence>
<keyword evidence="4 15" id="KW-0436">Ligase</keyword>
<dbReference type="SUPFAM" id="SSF56091">
    <property type="entry name" value="DNA ligase/mRNA capping enzyme, catalytic domain"/>
    <property type="match status" value="1"/>
</dbReference>
<evidence type="ECO:0000256" key="3">
    <source>
        <dbReference type="ARBA" id="ARBA00013308"/>
    </source>
</evidence>
<proteinExistence type="inferred from homology"/>
<dbReference type="EMBL" id="PCST01000039">
    <property type="protein sequence ID" value="PIP55484.1"/>
    <property type="molecule type" value="Genomic_DNA"/>
</dbReference>
<evidence type="ECO:0000259" key="14">
    <source>
        <dbReference type="SMART" id="SM00532"/>
    </source>
</evidence>
<feature type="domain" description="NAD-dependent DNA ligase N-terminal" evidence="14">
    <location>
        <begin position="1"/>
        <end position="331"/>
    </location>
</feature>
<comment type="catalytic activity">
    <reaction evidence="12">
        <text>NAD(+) + (deoxyribonucleotide)n-3'-hydroxyl + 5'-phospho-(deoxyribonucleotide)m = (deoxyribonucleotide)n+m + AMP + beta-nicotinamide D-nucleotide.</text>
        <dbReference type="EC" id="6.5.1.2"/>
    </reaction>
</comment>
<evidence type="ECO:0000256" key="9">
    <source>
        <dbReference type="ARBA" id="ARBA00022842"/>
    </source>
</evidence>
<evidence type="ECO:0000313" key="15">
    <source>
        <dbReference type="EMBL" id="PIP55484.1"/>
    </source>
</evidence>
<dbReference type="EC" id="6.5.1.2" evidence="2"/>
<dbReference type="GO" id="GO:0046872">
    <property type="term" value="F:metal ion binding"/>
    <property type="evidence" value="ECO:0007669"/>
    <property type="project" value="UniProtKB-KW"/>
</dbReference>
<evidence type="ECO:0000256" key="12">
    <source>
        <dbReference type="ARBA" id="ARBA00034005"/>
    </source>
</evidence>
<sequence>TGATRGDGSIGENVTNNIRTIKSIPLRLKTDLNIIVEGEIWMAKSVFNKLNEERKKNKEDLFANPRNAAAGSIRQLDPSIAGARKLDSFIYDIARLDKSSNRRGIDVPNLDTQEAELDFLRQLGFKVNPHFKKFGNIDDVIKYWKLWDLPAGRQESRKREKEDYLIDGIVVKVNKKEFQDTLGYTGKSPRFGIAFKFSAEQATTVVKDITLQIGRTGVLTPVAVLEPVFVDGSVVSRATLHNEDEIRRKDIRIGDTVVIQKAGDVIPEVVRVLEEMRTGKEKIFKFPTHFPLCGGDGKIERIPGQSAYRCVAKNSFEQQKRKLEHLASRNVFNIDGLGPKVINQLLKENIISNIDDIFTMKKGDLESLERFGEKSINNLLEAIE</sequence>
<evidence type="ECO:0000256" key="4">
    <source>
        <dbReference type="ARBA" id="ARBA00022598"/>
    </source>
</evidence>
<keyword evidence="8" id="KW-0862">Zinc</keyword>
<dbReference type="SUPFAM" id="SSF50249">
    <property type="entry name" value="Nucleic acid-binding proteins"/>
    <property type="match status" value="1"/>
</dbReference>
<evidence type="ECO:0000256" key="7">
    <source>
        <dbReference type="ARBA" id="ARBA00022763"/>
    </source>
</evidence>
<comment type="similarity">
    <text evidence="13">Belongs to the NAD-dependent DNA ligase family. LigA subfamily.</text>
</comment>
<evidence type="ECO:0000256" key="5">
    <source>
        <dbReference type="ARBA" id="ARBA00022705"/>
    </source>
</evidence>
<reference evidence="15 16" key="1">
    <citation type="submission" date="2017-09" db="EMBL/GenBank/DDBJ databases">
        <title>Depth-based differentiation of microbial function through sediment-hosted aquifers and enrichment of novel symbionts in the deep terrestrial subsurface.</title>
        <authorList>
            <person name="Probst A.J."/>
            <person name="Ladd B."/>
            <person name="Jarett J.K."/>
            <person name="Geller-Mcgrath D.E."/>
            <person name="Sieber C.M."/>
            <person name="Emerson J.B."/>
            <person name="Anantharaman K."/>
            <person name="Thomas B.C."/>
            <person name="Malmstrom R."/>
            <person name="Stieglmeier M."/>
            <person name="Klingl A."/>
            <person name="Woyke T."/>
            <person name="Ryan C.M."/>
            <person name="Banfield J.F."/>
        </authorList>
    </citation>
    <scope>NUCLEOTIDE SEQUENCE [LARGE SCALE GENOMIC DNA]</scope>
    <source>
        <strain evidence="15">CG22_combo_CG10-13_8_21_14_all_42_17</strain>
    </source>
</reference>
<keyword evidence="9" id="KW-0460">Magnesium</keyword>
<dbReference type="GO" id="GO:0006281">
    <property type="term" value="P:DNA repair"/>
    <property type="evidence" value="ECO:0007669"/>
    <property type="project" value="UniProtKB-KW"/>
</dbReference>
<dbReference type="PANTHER" id="PTHR23389:SF9">
    <property type="entry name" value="DNA LIGASE"/>
    <property type="match status" value="1"/>
</dbReference>
<dbReference type="FunFam" id="2.40.50.140:FF:000012">
    <property type="entry name" value="DNA ligase"/>
    <property type="match status" value="1"/>
</dbReference>
<evidence type="ECO:0000313" key="16">
    <source>
        <dbReference type="Proteomes" id="UP000229794"/>
    </source>
</evidence>
<dbReference type="GO" id="GO:0003911">
    <property type="term" value="F:DNA ligase (NAD+) activity"/>
    <property type="evidence" value="ECO:0007669"/>
    <property type="project" value="UniProtKB-EC"/>
</dbReference>
<dbReference type="Proteomes" id="UP000229794">
    <property type="component" value="Unassembled WGS sequence"/>
</dbReference>
<evidence type="ECO:0000256" key="11">
    <source>
        <dbReference type="ARBA" id="ARBA00023204"/>
    </source>
</evidence>
<dbReference type="Pfam" id="PF03120">
    <property type="entry name" value="OB_DNA_ligase"/>
    <property type="match status" value="1"/>
</dbReference>
<feature type="non-terminal residue" evidence="15">
    <location>
        <position position="1"/>
    </location>
</feature>
<keyword evidence="6" id="KW-0479">Metal-binding</keyword>
<dbReference type="AlphaFoldDB" id="A0A2H0BCY3"/>
<dbReference type="InterPro" id="IPR004150">
    <property type="entry name" value="NAD_DNA_ligase_OB"/>
</dbReference>
<dbReference type="Gene3D" id="6.20.10.30">
    <property type="match status" value="1"/>
</dbReference>
<dbReference type="InterPro" id="IPR033136">
    <property type="entry name" value="DNA_ligase_CS"/>
</dbReference>
<dbReference type="InterPro" id="IPR010994">
    <property type="entry name" value="RuvA_2-like"/>
</dbReference>
<gene>
    <name evidence="15" type="ORF">COX06_03065</name>
</gene>
<organism evidence="15 16">
    <name type="scientific">Candidatus Zambryskibacteria bacterium CG22_combo_CG10-13_8_21_14_all_42_17</name>
    <dbReference type="NCBI Taxonomy" id="1975118"/>
    <lineage>
        <taxon>Bacteria</taxon>
        <taxon>Candidatus Zambryskiibacteriota</taxon>
    </lineage>
</organism>
<dbReference type="InterPro" id="IPR012340">
    <property type="entry name" value="NA-bd_OB-fold"/>
</dbReference>
<evidence type="ECO:0000256" key="10">
    <source>
        <dbReference type="ARBA" id="ARBA00023027"/>
    </source>
</evidence>
<evidence type="ECO:0000256" key="1">
    <source>
        <dbReference type="ARBA" id="ARBA00001946"/>
    </source>
</evidence>
<comment type="caution">
    <text evidence="15">The sequence shown here is derived from an EMBL/GenBank/DDBJ whole genome shotgun (WGS) entry which is preliminary data.</text>
</comment>
<accession>A0A2H0BCY3</accession>
<keyword evidence="11" id="KW-0234">DNA repair</keyword>
<dbReference type="SUPFAM" id="SSF47781">
    <property type="entry name" value="RuvA domain 2-like"/>
    <property type="match status" value="1"/>
</dbReference>
<dbReference type="PROSITE" id="PS01056">
    <property type="entry name" value="DNA_LIGASE_N2"/>
    <property type="match status" value="1"/>
</dbReference>
<evidence type="ECO:0000256" key="8">
    <source>
        <dbReference type="ARBA" id="ARBA00022833"/>
    </source>
</evidence>
<name>A0A2H0BCY3_9BACT</name>
<dbReference type="Gene3D" id="3.30.470.30">
    <property type="entry name" value="DNA ligase/mRNA capping enzyme"/>
    <property type="match status" value="1"/>
</dbReference>
<dbReference type="Gene3D" id="1.10.150.20">
    <property type="entry name" value="5' to 3' exonuclease, C-terminal subdomain"/>
    <property type="match status" value="1"/>
</dbReference>
<dbReference type="PANTHER" id="PTHR23389">
    <property type="entry name" value="CHROMOSOME TRANSMISSION FIDELITY FACTOR 18"/>
    <property type="match status" value="1"/>
</dbReference>
<dbReference type="Gene3D" id="2.40.50.140">
    <property type="entry name" value="Nucleic acid-binding proteins"/>
    <property type="match status" value="1"/>
</dbReference>
<dbReference type="GO" id="GO:0006260">
    <property type="term" value="P:DNA replication"/>
    <property type="evidence" value="ECO:0007669"/>
    <property type="project" value="UniProtKB-KW"/>
</dbReference>
<evidence type="ECO:0000256" key="13">
    <source>
        <dbReference type="ARBA" id="ARBA00060881"/>
    </source>
</evidence>
<dbReference type="GO" id="GO:0005829">
    <property type="term" value="C:cytosol"/>
    <property type="evidence" value="ECO:0007669"/>
    <property type="project" value="TreeGrafter"/>
</dbReference>
<dbReference type="InterPro" id="IPR013839">
    <property type="entry name" value="DNAligase_adenylation"/>
</dbReference>
<protein>
    <recommendedName>
        <fullName evidence="3">DNA ligase</fullName>
        <ecNumber evidence="2">6.5.1.2</ecNumber>
    </recommendedName>
</protein>
<dbReference type="NCBIfam" id="NF005932">
    <property type="entry name" value="PRK07956.1"/>
    <property type="match status" value="1"/>
</dbReference>